<keyword evidence="6" id="KW-0732">Signal</keyword>
<feature type="chain" id="PRO_5007950185" description="Carboxypeptidase" evidence="6">
    <location>
        <begin position="17"/>
        <end position="499"/>
    </location>
</feature>
<proteinExistence type="inferred from homology"/>
<dbReference type="STRING" id="1380566.A0A179FPV2"/>
<accession>A0A179FPV2</accession>
<dbReference type="InterPro" id="IPR018202">
    <property type="entry name" value="Ser_caboxypep_ser_AS"/>
</dbReference>
<dbReference type="GO" id="GO:0004185">
    <property type="term" value="F:serine-type carboxypeptidase activity"/>
    <property type="evidence" value="ECO:0007669"/>
    <property type="project" value="UniProtKB-UniRule"/>
</dbReference>
<evidence type="ECO:0000256" key="2">
    <source>
        <dbReference type="ARBA" id="ARBA00022645"/>
    </source>
</evidence>
<dbReference type="EC" id="3.4.16.-" evidence="6"/>
<dbReference type="PANTHER" id="PTHR11802">
    <property type="entry name" value="SERINE PROTEASE FAMILY S10 SERINE CARBOXYPEPTIDASE"/>
    <property type="match status" value="1"/>
</dbReference>
<gene>
    <name evidence="7" type="ORF">VFPPC_04020</name>
</gene>
<dbReference type="GeneID" id="28847430"/>
<evidence type="ECO:0000256" key="1">
    <source>
        <dbReference type="ARBA" id="ARBA00009431"/>
    </source>
</evidence>
<evidence type="ECO:0000256" key="6">
    <source>
        <dbReference type="RuleBase" id="RU361156"/>
    </source>
</evidence>
<evidence type="ECO:0000313" key="7">
    <source>
        <dbReference type="EMBL" id="OAQ67656.1"/>
    </source>
</evidence>
<dbReference type="Pfam" id="PF00450">
    <property type="entry name" value="Peptidase_S10"/>
    <property type="match status" value="1"/>
</dbReference>
<dbReference type="OrthoDB" id="443318at2759"/>
<dbReference type="GO" id="GO:0006508">
    <property type="term" value="P:proteolysis"/>
    <property type="evidence" value="ECO:0007669"/>
    <property type="project" value="UniProtKB-KW"/>
</dbReference>
<sequence>MLKGLALSALLGSVAGQMIVGKHWHHLQQHKIQQQSQQQPLIPTISETQKPLTHSHNSEVPPFKAGQFTKKILDNETCPTYGEAQYAGTIDVTDEHRLFYWYFDSRNDPENDPIILWMNGGPGASSLIGLFNEMGPCWLDAKTDMPSPNNWSWNNNASLLFLDQPAGVGFSSLADGVAPATKDMDGAEDFQQFLNIFFDKVFPEKKKLPLHIAAESYGGHYGPTYVDHILNSRRWNSKKAFWGNITSMILVDAVIDWTGIAVGVYELLCEDVETINILNRTSCERIAQHLPEVQRLGRNCDSSYDERECFASATYADDFIHVFYAELVEAGERHMYNIHLPCPDPPECTDITKGNITYYLNLPHVKKALDIPSSTEYSVINWIINLAFSENREPWRPTTQETASVLEAYAQDPSPGDIKILVLNGNNDYIVNTPGQIWTYDNLRWRGQAEFRLKKWENLPAGIAATGKWKATKDGRLAFVAVDGAGHTVPGDVREGSYR</sequence>
<dbReference type="RefSeq" id="XP_018144506.1">
    <property type="nucleotide sequence ID" value="XM_018283436.1"/>
</dbReference>
<name>A0A179FPV2_METCM</name>
<dbReference type="AlphaFoldDB" id="A0A179FPV2"/>
<keyword evidence="5" id="KW-0325">Glycoprotein</keyword>
<dbReference type="InterPro" id="IPR001563">
    <property type="entry name" value="Peptidase_S10"/>
</dbReference>
<evidence type="ECO:0000313" key="8">
    <source>
        <dbReference type="Proteomes" id="UP000078397"/>
    </source>
</evidence>
<dbReference type="SUPFAM" id="SSF53474">
    <property type="entry name" value="alpha/beta-Hydrolases"/>
    <property type="match status" value="1"/>
</dbReference>
<dbReference type="PANTHER" id="PTHR11802:SF432">
    <property type="entry name" value="Y, PUTATIVE-RELATED"/>
    <property type="match status" value="1"/>
</dbReference>
<keyword evidence="2 6" id="KW-0121">Carboxypeptidase</keyword>
<keyword evidence="4 6" id="KW-0378">Hydrolase</keyword>
<comment type="caution">
    <text evidence="7">The sequence shown here is derived from an EMBL/GenBank/DDBJ whole genome shotgun (WGS) entry which is preliminary data.</text>
</comment>
<evidence type="ECO:0000256" key="4">
    <source>
        <dbReference type="ARBA" id="ARBA00022801"/>
    </source>
</evidence>
<dbReference type="Gene3D" id="3.40.50.1820">
    <property type="entry name" value="alpha/beta hydrolase"/>
    <property type="match status" value="1"/>
</dbReference>
<evidence type="ECO:0000256" key="5">
    <source>
        <dbReference type="ARBA" id="ARBA00023180"/>
    </source>
</evidence>
<dbReference type="KEGG" id="pchm:VFPPC_04020"/>
<keyword evidence="3 6" id="KW-0645">Protease</keyword>
<dbReference type="Gene3D" id="1.10.287.410">
    <property type="match status" value="1"/>
</dbReference>
<reference evidence="7 8" key="1">
    <citation type="journal article" date="2016" name="PLoS Pathog.">
        <title>Biosynthesis of antibiotic leucinostatins in bio-control fungus Purpureocillium lilacinum and their inhibition on phytophthora revealed by genome mining.</title>
        <authorList>
            <person name="Wang G."/>
            <person name="Liu Z."/>
            <person name="Lin R."/>
            <person name="Li E."/>
            <person name="Mao Z."/>
            <person name="Ling J."/>
            <person name="Yang Y."/>
            <person name="Yin W.B."/>
            <person name="Xie B."/>
        </authorList>
    </citation>
    <scope>NUCLEOTIDE SEQUENCE [LARGE SCALE GENOMIC DNA]</scope>
    <source>
        <strain evidence="7">170</strain>
    </source>
</reference>
<dbReference type="Proteomes" id="UP000078397">
    <property type="component" value="Unassembled WGS sequence"/>
</dbReference>
<dbReference type="EMBL" id="LSBJ02000003">
    <property type="protein sequence ID" value="OAQ67656.1"/>
    <property type="molecule type" value="Genomic_DNA"/>
</dbReference>
<organism evidence="7 8">
    <name type="scientific">Pochonia chlamydosporia 170</name>
    <dbReference type="NCBI Taxonomy" id="1380566"/>
    <lineage>
        <taxon>Eukaryota</taxon>
        <taxon>Fungi</taxon>
        <taxon>Dikarya</taxon>
        <taxon>Ascomycota</taxon>
        <taxon>Pezizomycotina</taxon>
        <taxon>Sordariomycetes</taxon>
        <taxon>Hypocreomycetidae</taxon>
        <taxon>Hypocreales</taxon>
        <taxon>Clavicipitaceae</taxon>
        <taxon>Pochonia</taxon>
    </lineage>
</organism>
<dbReference type="InterPro" id="IPR029058">
    <property type="entry name" value="AB_hydrolase_fold"/>
</dbReference>
<comment type="similarity">
    <text evidence="1 6">Belongs to the peptidase S10 family.</text>
</comment>
<protein>
    <recommendedName>
        <fullName evidence="6">Carboxypeptidase</fullName>
        <ecNumber evidence="6">3.4.16.-</ecNumber>
    </recommendedName>
</protein>
<dbReference type="PRINTS" id="PR00724">
    <property type="entry name" value="CRBOXYPTASEC"/>
</dbReference>
<feature type="signal peptide" evidence="6">
    <location>
        <begin position="1"/>
        <end position="16"/>
    </location>
</feature>
<evidence type="ECO:0000256" key="3">
    <source>
        <dbReference type="ARBA" id="ARBA00022670"/>
    </source>
</evidence>
<dbReference type="PROSITE" id="PS00131">
    <property type="entry name" value="CARBOXYPEPT_SER_SER"/>
    <property type="match status" value="1"/>
</dbReference>
<dbReference type="GO" id="GO:0000324">
    <property type="term" value="C:fungal-type vacuole"/>
    <property type="evidence" value="ECO:0007669"/>
    <property type="project" value="TreeGrafter"/>
</dbReference>
<keyword evidence="8" id="KW-1185">Reference proteome</keyword>